<evidence type="ECO:0000313" key="6">
    <source>
        <dbReference type="EMBL" id="CQR50810.1"/>
    </source>
</evidence>
<evidence type="ECO:0000313" key="7">
    <source>
        <dbReference type="Proteomes" id="UP000198902"/>
    </source>
</evidence>
<keyword evidence="3" id="KW-0408">Iron</keyword>
<dbReference type="GO" id="GO:0046872">
    <property type="term" value="F:metal ion binding"/>
    <property type="evidence" value="ECO:0007669"/>
    <property type="project" value="UniProtKB-KW"/>
</dbReference>
<proteinExistence type="predicted"/>
<dbReference type="PROSITE" id="PS51296">
    <property type="entry name" value="RIESKE"/>
    <property type="match status" value="1"/>
</dbReference>
<dbReference type="GO" id="GO:0051537">
    <property type="term" value="F:2 iron, 2 sulfur cluster binding"/>
    <property type="evidence" value="ECO:0007669"/>
    <property type="project" value="UniProtKB-KW"/>
</dbReference>
<keyword evidence="2" id="KW-0479">Metal-binding</keyword>
<dbReference type="AlphaFoldDB" id="A0A0D6JTA6"/>
<sequence length="141" mass="15634">MSDLERICAVGDVPDDTTFLFRVRAADEDDAEEREAILVRTDDGIRGWLNYCMHLTHIKLDKGSGAPMRNGEVICQNHGAYFEADTGYCNYGPCEGAVLDDLELTVDGDHVFLSDDEFDYVGQGEIETDPADRSSSSNVEF</sequence>
<dbReference type="PANTHER" id="PTHR40261">
    <property type="match status" value="1"/>
</dbReference>
<dbReference type="OrthoDB" id="250454at2157"/>
<organism evidence="6 7">
    <name type="scientific">Haloferax massiliensis</name>
    <dbReference type="NCBI Taxonomy" id="1476858"/>
    <lineage>
        <taxon>Archaea</taxon>
        <taxon>Methanobacteriati</taxon>
        <taxon>Methanobacteriota</taxon>
        <taxon>Stenosarchaea group</taxon>
        <taxon>Halobacteria</taxon>
        <taxon>Halobacteriales</taxon>
        <taxon>Haloferacaceae</taxon>
        <taxon>Haloferax</taxon>
    </lineage>
</organism>
<dbReference type="InterPro" id="IPR036922">
    <property type="entry name" value="Rieske_2Fe-2S_sf"/>
</dbReference>
<dbReference type="Proteomes" id="UP000198902">
    <property type="component" value="Unassembled WGS sequence"/>
</dbReference>
<name>A0A0D6JTA6_9EURY</name>
<gene>
    <name evidence="6" type="ORF">BN996_02293</name>
</gene>
<keyword evidence="7" id="KW-1185">Reference proteome</keyword>
<evidence type="ECO:0000256" key="1">
    <source>
        <dbReference type="ARBA" id="ARBA00022714"/>
    </source>
</evidence>
<keyword evidence="4" id="KW-0411">Iron-sulfur</keyword>
<keyword evidence="1" id="KW-0001">2Fe-2S</keyword>
<dbReference type="InterPro" id="IPR017941">
    <property type="entry name" value="Rieske_2Fe-2S"/>
</dbReference>
<accession>A0A0D6JTA6</accession>
<evidence type="ECO:0000256" key="3">
    <source>
        <dbReference type="ARBA" id="ARBA00023004"/>
    </source>
</evidence>
<evidence type="ECO:0000256" key="2">
    <source>
        <dbReference type="ARBA" id="ARBA00022723"/>
    </source>
</evidence>
<dbReference type="EMBL" id="CSTE01000002">
    <property type="protein sequence ID" value="CQR50810.1"/>
    <property type="molecule type" value="Genomic_DNA"/>
</dbReference>
<dbReference type="Pfam" id="PF00355">
    <property type="entry name" value="Rieske"/>
    <property type="match status" value="1"/>
</dbReference>
<dbReference type="RefSeq" id="WP_089779072.1">
    <property type="nucleotide sequence ID" value="NZ_CABLRR010000002.1"/>
</dbReference>
<reference evidence="7" key="1">
    <citation type="submission" date="2015-03" db="EMBL/GenBank/DDBJ databases">
        <authorList>
            <person name="Urmite Genomes"/>
        </authorList>
    </citation>
    <scope>NUCLEOTIDE SEQUENCE [LARGE SCALE GENOMIC DNA]</scope>
    <source>
        <strain evidence="7">Arc-Hr</strain>
    </source>
</reference>
<dbReference type="Gene3D" id="2.102.10.10">
    <property type="entry name" value="Rieske [2Fe-2S] iron-sulphur domain"/>
    <property type="match status" value="1"/>
</dbReference>
<feature type="domain" description="Rieske" evidence="5">
    <location>
        <begin position="20"/>
        <end position="113"/>
    </location>
</feature>
<dbReference type="SUPFAM" id="SSF50022">
    <property type="entry name" value="ISP domain"/>
    <property type="match status" value="1"/>
</dbReference>
<dbReference type="PANTHER" id="PTHR40261:SF1">
    <property type="entry name" value="RIESKE DOMAIN-CONTAINING PROTEIN"/>
    <property type="match status" value="1"/>
</dbReference>
<protein>
    <recommendedName>
        <fullName evidence="5">Rieske domain-containing protein</fullName>
    </recommendedName>
</protein>
<evidence type="ECO:0000256" key="4">
    <source>
        <dbReference type="ARBA" id="ARBA00023014"/>
    </source>
</evidence>
<evidence type="ECO:0000259" key="5">
    <source>
        <dbReference type="PROSITE" id="PS51296"/>
    </source>
</evidence>